<keyword evidence="1" id="KW-0812">Transmembrane</keyword>
<evidence type="ECO:0000313" key="3">
    <source>
        <dbReference type="Proteomes" id="UP001294412"/>
    </source>
</evidence>
<dbReference type="Proteomes" id="UP001294412">
    <property type="component" value="Unassembled WGS sequence"/>
</dbReference>
<organism evidence="2 3">
    <name type="scientific">Fulvimarina uroteuthidis</name>
    <dbReference type="NCBI Taxonomy" id="3098149"/>
    <lineage>
        <taxon>Bacteria</taxon>
        <taxon>Pseudomonadati</taxon>
        <taxon>Pseudomonadota</taxon>
        <taxon>Alphaproteobacteria</taxon>
        <taxon>Hyphomicrobiales</taxon>
        <taxon>Aurantimonadaceae</taxon>
        <taxon>Fulvimarina</taxon>
    </lineage>
</organism>
<keyword evidence="1" id="KW-1133">Transmembrane helix</keyword>
<accession>A0ABU5I351</accession>
<comment type="caution">
    <text evidence="2">The sequence shown here is derived from an EMBL/GenBank/DDBJ whole genome shotgun (WGS) entry which is preliminary data.</text>
</comment>
<sequence>MLRTASTVCLAAWTAFLAIGAMRLLIEAGALPAGLQTLGDELMLMARQGGPVGIDASAVLAFSGLLVAIAIVLGASIVRLNSWHRPIAATGEQTAMAGLAAIFAFWLSAEIAGSPIATLFGSGSGVCLALAVTLGALVFDHMMHADESESDEAFEAVMRRIENRSNGNNDNGDL</sequence>
<protein>
    <submittedName>
        <fullName evidence="2">Uncharacterized protein</fullName>
    </submittedName>
</protein>
<feature type="transmembrane region" description="Helical" evidence="1">
    <location>
        <begin position="52"/>
        <end position="75"/>
    </location>
</feature>
<evidence type="ECO:0000256" key="1">
    <source>
        <dbReference type="SAM" id="Phobius"/>
    </source>
</evidence>
<feature type="transmembrane region" description="Helical" evidence="1">
    <location>
        <begin position="119"/>
        <end position="139"/>
    </location>
</feature>
<feature type="transmembrane region" description="Helical" evidence="1">
    <location>
        <begin position="87"/>
        <end position="107"/>
    </location>
</feature>
<gene>
    <name evidence="2" type="ORF">U0C82_11565</name>
</gene>
<dbReference type="RefSeq" id="WP_322187261.1">
    <property type="nucleotide sequence ID" value="NZ_JAXLPB010000003.1"/>
</dbReference>
<evidence type="ECO:0000313" key="2">
    <source>
        <dbReference type="EMBL" id="MDY8109777.1"/>
    </source>
</evidence>
<name>A0ABU5I351_9HYPH</name>
<dbReference type="EMBL" id="JAXLPB010000003">
    <property type="protein sequence ID" value="MDY8109777.1"/>
    <property type="molecule type" value="Genomic_DNA"/>
</dbReference>
<keyword evidence="3" id="KW-1185">Reference proteome</keyword>
<reference evidence="2 3" key="1">
    <citation type="submission" date="2023-12" db="EMBL/GenBank/DDBJ databases">
        <title>Description of Novel Strain Fulvimarina sp. 2208YS6-2-32 isolated from Uroteuthis (Photololigo) edulis.</title>
        <authorList>
            <person name="Park J.-S."/>
        </authorList>
    </citation>
    <scope>NUCLEOTIDE SEQUENCE [LARGE SCALE GENOMIC DNA]</scope>
    <source>
        <strain evidence="2 3">2208YS6-2-32</strain>
    </source>
</reference>
<proteinExistence type="predicted"/>
<keyword evidence="1" id="KW-0472">Membrane</keyword>